<sequence>MFFLVLVLGLTSCSNDKQEETPKVSYADIKPTQSKYKAFYGEKLFKVFGPLTSKSSESDPNAETKKPVSVIFYPNTKTISFSNIFDNKTVEYAVTDIVDNETSLTYKFEINAVKYTCTIANKTSLSPTIVTVTFLGGYYKFDVTDSEKKNIKYLLVKETYTSIRDSTKNQIMHYTYADTNLIRVVTHLIHPTLLIRLTSINNYIYNEEKKLVTIVMTNESGVFKRKISYEYLNNLIVKETTEDSTGKVIAVATYGYNSEGKVSLASFADYEGNINSQRHYSYEKNKITTKFFDHNKEYSSTQILTYDIQRKPYLISQERVLDPSTNLNFTSLTIISINGDVFFKDDYVYEYSPEGLHLKTLYRNVDHAPDIREKTYIEE</sequence>
<evidence type="ECO:0008006" key="3">
    <source>
        <dbReference type="Google" id="ProtNLM"/>
    </source>
</evidence>
<proteinExistence type="predicted"/>
<protein>
    <recommendedName>
        <fullName evidence="3">DUF4595 domain-containing protein</fullName>
    </recommendedName>
</protein>
<name>A0A226GU15_9FLAO</name>
<keyword evidence="2" id="KW-1185">Reference proteome</keyword>
<evidence type="ECO:0000313" key="1">
    <source>
        <dbReference type="EMBL" id="OXA85483.1"/>
    </source>
</evidence>
<organism evidence="1 2">
    <name type="scientific">Flavobacterium hercynium</name>
    <dbReference type="NCBI Taxonomy" id="387094"/>
    <lineage>
        <taxon>Bacteria</taxon>
        <taxon>Pseudomonadati</taxon>
        <taxon>Bacteroidota</taxon>
        <taxon>Flavobacteriia</taxon>
        <taxon>Flavobacteriales</taxon>
        <taxon>Flavobacteriaceae</taxon>
        <taxon>Flavobacterium</taxon>
    </lineage>
</organism>
<evidence type="ECO:0000313" key="2">
    <source>
        <dbReference type="Proteomes" id="UP000198345"/>
    </source>
</evidence>
<dbReference type="Proteomes" id="UP000198345">
    <property type="component" value="Unassembled WGS sequence"/>
</dbReference>
<dbReference type="EMBL" id="MUGW01000051">
    <property type="protein sequence ID" value="OXA85483.1"/>
    <property type="molecule type" value="Genomic_DNA"/>
</dbReference>
<gene>
    <name evidence="1" type="ORF">B0A66_19605</name>
</gene>
<dbReference type="AlphaFoldDB" id="A0A226GU15"/>
<reference evidence="1 2" key="1">
    <citation type="submission" date="2016-11" db="EMBL/GenBank/DDBJ databases">
        <title>Whole genomes of Flavobacteriaceae.</title>
        <authorList>
            <person name="Stine C."/>
            <person name="Li C."/>
            <person name="Tadesse D."/>
        </authorList>
    </citation>
    <scope>NUCLEOTIDE SEQUENCE [LARGE SCALE GENOMIC DNA]</scope>
    <source>
        <strain evidence="1 2">DSM 18292</strain>
    </source>
</reference>
<comment type="caution">
    <text evidence="1">The sequence shown here is derived from an EMBL/GenBank/DDBJ whole genome shotgun (WGS) entry which is preliminary data.</text>
</comment>
<accession>A0A226GU15</accession>